<dbReference type="InterPro" id="IPR006578">
    <property type="entry name" value="MADF-dom"/>
</dbReference>
<accession>A0A336KNZ0</accession>
<evidence type="ECO:0000313" key="5">
    <source>
        <dbReference type="EMBL" id="SSX32183.1"/>
    </source>
</evidence>
<dbReference type="PROSITE" id="PS51029">
    <property type="entry name" value="MADF"/>
    <property type="match status" value="1"/>
</dbReference>
<dbReference type="SMART" id="SM00595">
    <property type="entry name" value="MADF"/>
    <property type="match status" value="1"/>
</dbReference>
<organism evidence="3">
    <name type="scientific">Culicoides sonorensis</name>
    <name type="common">Biting midge</name>
    <dbReference type="NCBI Taxonomy" id="179676"/>
    <lineage>
        <taxon>Eukaryota</taxon>
        <taxon>Metazoa</taxon>
        <taxon>Ecdysozoa</taxon>
        <taxon>Arthropoda</taxon>
        <taxon>Hexapoda</taxon>
        <taxon>Insecta</taxon>
        <taxon>Pterygota</taxon>
        <taxon>Neoptera</taxon>
        <taxon>Endopterygota</taxon>
        <taxon>Diptera</taxon>
        <taxon>Nematocera</taxon>
        <taxon>Chironomoidea</taxon>
        <taxon>Ceratopogonidae</taxon>
        <taxon>Ceratopogoninae</taxon>
        <taxon>Culicoides</taxon>
        <taxon>Monoculicoides</taxon>
    </lineage>
</organism>
<feature type="region of interest" description="Disordered" evidence="1">
    <location>
        <begin position="158"/>
        <end position="193"/>
    </location>
</feature>
<feature type="compositionally biased region" description="Polar residues" evidence="1">
    <location>
        <begin position="158"/>
        <end position="167"/>
    </location>
</feature>
<sequence>MSNECENESVNEGVEDQIIDLVEKYPILYNVNDPDYMRVDKKNEAWNKIHAELNLSEMTAVDKIKKKWRSIKCAYQTSKKKLPSGSKAGRKKQYRRNLTFLDPYSVESQSDRESSIVLSLNMEQSEILDELNVELPPSSIVNRNIEIDSADMIFESSESPFCQTPSTSASEGRRSNTSSSRRSSKQDDSSQISTRIDNLLETIEKNWSDLNSSQESDSVSLYCDSLKSSLKSLSQQKLLMCQAEILQVIAKYMDN</sequence>
<dbReference type="VEuPathDB" id="VectorBase:CSON012369"/>
<reference evidence="4" key="2">
    <citation type="submission" date="2018-07" db="EMBL/GenBank/DDBJ databases">
        <authorList>
            <person name="Quirk P.G."/>
            <person name="Krulwich T.A."/>
        </authorList>
    </citation>
    <scope>NUCLEOTIDE SEQUENCE</scope>
</reference>
<evidence type="ECO:0000313" key="4">
    <source>
        <dbReference type="EMBL" id="SSX25457.1"/>
    </source>
</evidence>
<dbReference type="VEuPathDB" id="VectorBase:CSON004615"/>
<name>A0A336KNZ0_CULSO</name>
<dbReference type="EMBL" id="UFQT01001937">
    <property type="protein sequence ID" value="SSX32183.1"/>
    <property type="molecule type" value="Genomic_DNA"/>
</dbReference>
<feature type="domain" description="MADF" evidence="2">
    <location>
        <begin position="17"/>
        <end position="106"/>
    </location>
</feature>
<dbReference type="EMBL" id="UFQT01000579">
    <property type="protein sequence ID" value="SSX25457.1"/>
    <property type="molecule type" value="Genomic_DNA"/>
</dbReference>
<protein>
    <submittedName>
        <fullName evidence="5">CSON004615 protein</fullName>
    </submittedName>
    <submittedName>
        <fullName evidence="3">CSON012369 protein</fullName>
    </submittedName>
</protein>
<evidence type="ECO:0000256" key="1">
    <source>
        <dbReference type="SAM" id="MobiDB-lite"/>
    </source>
</evidence>
<proteinExistence type="predicted"/>
<dbReference type="Pfam" id="PF10545">
    <property type="entry name" value="MADF_DNA_bdg"/>
    <property type="match status" value="1"/>
</dbReference>
<dbReference type="EMBL" id="UFQS01000579">
    <property type="protein sequence ID" value="SSX05095.1"/>
    <property type="molecule type" value="Genomic_DNA"/>
</dbReference>
<gene>
    <name evidence="3" type="primary">CSON012369</name>
    <name evidence="5" type="synonym">CSON004615</name>
</gene>
<dbReference type="InterPro" id="IPR039353">
    <property type="entry name" value="TF_Adf1"/>
</dbReference>
<dbReference type="AlphaFoldDB" id="A0A336KNZ0"/>
<dbReference type="PANTHER" id="PTHR12243">
    <property type="entry name" value="MADF DOMAIN TRANSCRIPTION FACTOR"/>
    <property type="match status" value="1"/>
</dbReference>
<evidence type="ECO:0000313" key="3">
    <source>
        <dbReference type="EMBL" id="SSX05095.1"/>
    </source>
</evidence>
<reference evidence="3" key="1">
    <citation type="submission" date="2018-04" db="EMBL/GenBank/DDBJ databases">
        <authorList>
            <person name="Go L.Y."/>
            <person name="Mitchell J.A."/>
        </authorList>
    </citation>
    <scope>NUCLEOTIDE SEQUENCE</scope>
    <source>
        <tissue evidence="3">Whole organism</tissue>
    </source>
</reference>
<dbReference type="PANTHER" id="PTHR12243:SF67">
    <property type="entry name" value="COREPRESSOR OF PANGOLIN, ISOFORM A-RELATED"/>
    <property type="match status" value="1"/>
</dbReference>
<evidence type="ECO:0000259" key="2">
    <source>
        <dbReference type="PROSITE" id="PS51029"/>
    </source>
</evidence>